<comment type="caution">
    <text evidence="2">The sequence shown here is derived from an EMBL/GenBank/DDBJ whole genome shotgun (WGS) entry which is preliminary data.</text>
</comment>
<dbReference type="EMBL" id="JYJA01000041">
    <property type="protein sequence ID" value="KJL39794.1"/>
    <property type="molecule type" value="Genomic_DNA"/>
</dbReference>
<feature type="compositionally biased region" description="Basic and acidic residues" evidence="1">
    <location>
        <begin position="1"/>
        <end position="16"/>
    </location>
</feature>
<proteinExistence type="predicted"/>
<evidence type="ECO:0000313" key="2">
    <source>
        <dbReference type="EMBL" id="KJL39794.1"/>
    </source>
</evidence>
<organism evidence="2 3">
    <name type="scientific">Microbacterium trichothecenolyticum</name>
    <name type="common">Aureobacterium trichothecenolyticum</name>
    <dbReference type="NCBI Taxonomy" id="69370"/>
    <lineage>
        <taxon>Bacteria</taxon>
        <taxon>Bacillati</taxon>
        <taxon>Actinomycetota</taxon>
        <taxon>Actinomycetes</taxon>
        <taxon>Micrococcales</taxon>
        <taxon>Microbacteriaceae</taxon>
        <taxon>Microbacterium</taxon>
    </lineage>
</organism>
<accession>A0A0M2H781</accession>
<dbReference type="OrthoDB" id="4990523at2"/>
<dbReference type="AlphaFoldDB" id="A0A0M2H781"/>
<evidence type="ECO:0000313" key="3">
    <source>
        <dbReference type="Proteomes" id="UP000034098"/>
    </source>
</evidence>
<keyword evidence="3" id="KW-1185">Reference proteome</keyword>
<evidence type="ECO:0000256" key="1">
    <source>
        <dbReference type="SAM" id="MobiDB-lite"/>
    </source>
</evidence>
<name>A0A0M2H781_MICTR</name>
<dbReference type="PATRIC" id="fig|69370.6.peg.4061"/>
<reference evidence="2 3" key="1">
    <citation type="submission" date="2015-02" db="EMBL/GenBank/DDBJ databases">
        <title>Draft genome sequences of ten Microbacterium spp. with emphasis on heavy metal contaminated environments.</title>
        <authorList>
            <person name="Corretto E."/>
        </authorList>
    </citation>
    <scope>NUCLEOTIDE SEQUENCE [LARGE SCALE GENOMIC DNA]</scope>
    <source>
        <strain evidence="2 3">DSM 8608</strain>
    </source>
</reference>
<gene>
    <name evidence="2" type="ORF">RS82_04003</name>
</gene>
<protein>
    <submittedName>
        <fullName evidence="2">Uncharacterized protein</fullName>
    </submittedName>
</protein>
<dbReference type="Proteomes" id="UP000034098">
    <property type="component" value="Unassembled WGS sequence"/>
</dbReference>
<sequence>MSAVDTPRDSPPRPERSPGSPTRPAWRAKLGTFTRRAWIMELGVYQSIYRFVFRRPRVPAGARDRIEAMRLWTDDLDGFLSAVRTHIP</sequence>
<dbReference type="RefSeq" id="WP_157005694.1">
    <property type="nucleotide sequence ID" value="NZ_JYJA01000041.1"/>
</dbReference>
<feature type="region of interest" description="Disordered" evidence="1">
    <location>
        <begin position="1"/>
        <end position="26"/>
    </location>
</feature>